<comment type="caution">
    <text evidence="6">The sequence shown here is derived from an EMBL/GenBank/DDBJ whole genome shotgun (WGS) entry which is preliminary data.</text>
</comment>
<dbReference type="SUPFAM" id="SSF52507">
    <property type="entry name" value="Homo-oligomeric flavin-containing Cys decarboxylases, HFCD"/>
    <property type="match status" value="1"/>
</dbReference>
<keyword evidence="4" id="KW-0808">Transferase</keyword>
<sequence>MRILICISGASGAKLALKLAKFLNKEHKVYVVFSKGAKLVLKHEEGLNIKKYLKKHKITYFKDSNLAASVSSGSFLIDCAFFYASCDFLANVLYGRTNTLITRAFNVNLKENRKIIIAPRESPFSSIMLKNLKKLNSLGCIIAPALISTYSKSKQSDFIIGKWCDLIGIKHNLFKRWEGK</sequence>
<proteinExistence type="predicted"/>
<keyword evidence="1" id="KW-0637">Prenyltransferase</keyword>
<dbReference type="InterPro" id="IPR004507">
    <property type="entry name" value="UbiX-like"/>
</dbReference>
<organism evidence="6 7">
    <name type="scientific">Campylobacter canadensis</name>
    <dbReference type="NCBI Taxonomy" id="449520"/>
    <lineage>
        <taxon>Bacteria</taxon>
        <taxon>Pseudomonadati</taxon>
        <taxon>Campylobacterota</taxon>
        <taxon>Epsilonproteobacteria</taxon>
        <taxon>Campylobacterales</taxon>
        <taxon>Campylobacteraceae</taxon>
        <taxon>Campylobacter</taxon>
    </lineage>
</organism>
<evidence type="ECO:0000256" key="4">
    <source>
        <dbReference type="ARBA" id="ARBA00022679"/>
    </source>
</evidence>
<keyword evidence="3" id="KW-0288">FMN</keyword>
<dbReference type="NCBIfam" id="TIGR00421">
    <property type="entry name" value="ubiX_pad"/>
    <property type="match status" value="1"/>
</dbReference>
<accession>A0ABS7WQF3</accession>
<dbReference type="Pfam" id="PF02441">
    <property type="entry name" value="Flavoprotein"/>
    <property type="match status" value="1"/>
</dbReference>
<gene>
    <name evidence="6" type="ORF">AVCANL283_02565</name>
</gene>
<dbReference type="Gene3D" id="3.40.50.1950">
    <property type="entry name" value="Flavin prenyltransferase-like"/>
    <property type="match status" value="1"/>
</dbReference>
<name>A0ABS7WQF3_9BACT</name>
<evidence type="ECO:0000313" key="7">
    <source>
        <dbReference type="Proteomes" id="UP000786183"/>
    </source>
</evidence>
<evidence type="ECO:0000256" key="3">
    <source>
        <dbReference type="ARBA" id="ARBA00022643"/>
    </source>
</evidence>
<keyword evidence="7" id="KW-1185">Reference proteome</keyword>
<dbReference type="InterPro" id="IPR036551">
    <property type="entry name" value="Flavin_trans-like"/>
</dbReference>
<evidence type="ECO:0000256" key="2">
    <source>
        <dbReference type="ARBA" id="ARBA00022630"/>
    </source>
</evidence>
<dbReference type="EMBL" id="JACGBB010000004">
    <property type="protein sequence ID" value="MBZ7987003.1"/>
    <property type="molecule type" value="Genomic_DNA"/>
</dbReference>
<dbReference type="InterPro" id="IPR003382">
    <property type="entry name" value="Flavoprotein"/>
</dbReference>
<evidence type="ECO:0000259" key="5">
    <source>
        <dbReference type="Pfam" id="PF02441"/>
    </source>
</evidence>
<evidence type="ECO:0000256" key="1">
    <source>
        <dbReference type="ARBA" id="ARBA00022602"/>
    </source>
</evidence>
<reference evidence="6 7" key="1">
    <citation type="submission" date="2020-07" db="EMBL/GenBank/DDBJ databases">
        <title>Transfer of Campylobacter canadensis to the novel genus Avispirillum gen. nov., that also includes two novel species recovered from migratory waterfowl: Avispirillum anseris sp. nov. and Avispirillum brantae sp. nov.</title>
        <authorList>
            <person name="Miller W.G."/>
            <person name="Chapman M.H."/>
            <person name="Yee E."/>
            <person name="Inglis G.D."/>
        </authorList>
    </citation>
    <scope>NUCLEOTIDE SEQUENCE [LARGE SCALE GENOMIC DNA]</scope>
    <source>
        <strain evidence="6 7">L283</strain>
    </source>
</reference>
<keyword evidence="2" id="KW-0285">Flavoprotein</keyword>
<dbReference type="Proteomes" id="UP000786183">
    <property type="component" value="Unassembled WGS sequence"/>
</dbReference>
<protein>
    <submittedName>
        <fullName evidence="6">UbiX family flavin prenyltransferase</fullName>
    </submittedName>
</protein>
<dbReference type="RefSeq" id="WP_172233180.1">
    <property type="nucleotide sequence ID" value="NZ_CP035946.1"/>
</dbReference>
<feature type="domain" description="Flavoprotein" evidence="5">
    <location>
        <begin position="1"/>
        <end position="155"/>
    </location>
</feature>
<evidence type="ECO:0000313" key="6">
    <source>
        <dbReference type="EMBL" id="MBZ7987003.1"/>
    </source>
</evidence>